<name>G0UV05_TRYCI</name>
<evidence type="ECO:0000256" key="8">
    <source>
        <dbReference type="SAM" id="Phobius"/>
    </source>
</evidence>
<keyword evidence="5 8" id="KW-1133">Transmembrane helix</keyword>
<protein>
    <submittedName>
        <fullName evidence="11">Putative ER--golgi transport protein gp25L</fullName>
    </submittedName>
</protein>
<dbReference type="InterPro" id="IPR015720">
    <property type="entry name" value="Emp24-like"/>
</dbReference>
<evidence type="ECO:0000256" key="2">
    <source>
        <dbReference type="ARBA" id="ARBA00007104"/>
    </source>
</evidence>
<reference evidence="11" key="1">
    <citation type="journal article" date="2012" name="Proc. Natl. Acad. Sci. U.S.A.">
        <title>Antigenic diversity is generated by distinct evolutionary mechanisms in African trypanosome species.</title>
        <authorList>
            <person name="Jackson A.P."/>
            <person name="Berry A."/>
            <person name="Aslett M."/>
            <person name="Allison H.C."/>
            <person name="Burton P."/>
            <person name="Vavrova-Anderson J."/>
            <person name="Brown R."/>
            <person name="Browne H."/>
            <person name="Corton N."/>
            <person name="Hauser H."/>
            <person name="Gamble J."/>
            <person name="Gilderthorp R."/>
            <person name="Marcello L."/>
            <person name="McQuillan J."/>
            <person name="Otto T.D."/>
            <person name="Quail M.A."/>
            <person name="Sanders M.J."/>
            <person name="van Tonder A."/>
            <person name="Ginger M.L."/>
            <person name="Field M.C."/>
            <person name="Barry J.D."/>
            <person name="Hertz-Fowler C."/>
            <person name="Berriman M."/>
        </authorList>
    </citation>
    <scope>NUCLEOTIDE SEQUENCE</scope>
    <source>
        <strain evidence="11">IL3000</strain>
    </source>
</reference>
<dbReference type="Pfam" id="PF01105">
    <property type="entry name" value="EMP24_GP25L"/>
    <property type="match status" value="1"/>
</dbReference>
<evidence type="ECO:0000256" key="1">
    <source>
        <dbReference type="ARBA" id="ARBA00004479"/>
    </source>
</evidence>
<comment type="subcellular location">
    <subcellularLocation>
        <location evidence="1 7">Membrane</location>
        <topology evidence="1 7">Single-pass type I membrane protein</topology>
    </subcellularLocation>
</comment>
<evidence type="ECO:0000256" key="4">
    <source>
        <dbReference type="ARBA" id="ARBA00022729"/>
    </source>
</evidence>
<keyword evidence="3 7" id="KW-0812">Transmembrane</keyword>
<evidence type="ECO:0000256" key="5">
    <source>
        <dbReference type="ARBA" id="ARBA00022989"/>
    </source>
</evidence>
<evidence type="ECO:0000259" key="10">
    <source>
        <dbReference type="PROSITE" id="PS50866"/>
    </source>
</evidence>
<feature type="domain" description="GOLD" evidence="10">
    <location>
        <begin position="38"/>
        <end position="151"/>
    </location>
</feature>
<dbReference type="VEuPathDB" id="TriTrypDB:TcIL3000_9_6310"/>
<gene>
    <name evidence="11" type="ORF">TCIL3000_9_6310</name>
</gene>
<evidence type="ECO:0000256" key="9">
    <source>
        <dbReference type="SAM" id="SignalP"/>
    </source>
</evidence>
<dbReference type="PANTHER" id="PTHR22811">
    <property type="entry name" value="TRANSMEMBRANE EMP24 DOMAIN-CONTAINING PROTEIN"/>
    <property type="match status" value="1"/>
</dbReference>
<evidence type="ECO:0000256" key="7">
    <source>
        <dbReference type="RuleBase" id="RU003827"/>
    </source>
</evidence>
<dbReference type="AlphaFoldDB" id="G0UV05"/>
<accession>G0UV05</accession>
<comment type="similarity">
    <text evidence="2 7">Belongs to the EMP24/GP25L family.</text>
</comment>
<proteinExistence type="inferred from homology"/>
<feature type="signal peptide" evidence="9">
    <location>
        <begin position="1"/>
        <end position="28"/>
    </location>
</feature>
<dbReference type="GO" id="GO:0016020">
    <property type="term" value="C:membrane"/>
    <property type="evidence" value="ECO:0007669"/>
    <property type="project" value="UniProtKB-SubCell"/>
</dbReference>
<organism evidence="11">
    <name type="scientific">Trypanosoma congolense (strain IL3000)</name>
    <dbReference type="NCBI Taxonomy" id="1068625"/>
    <lineage>
        <taxon>Eukaryota</taxon>
        <taxon>Discoba</taxon>
        <taxon>Euglenozoa</taxon>
        <taxon>Kinetoplastea</taxon>
        <taxon>Metakinetoplastina</taxon>
        <taxon>Trypanosomatida</taxon>
        <taxon>Trypanosomatidae</taxon>
        <taxon>Trypanosoma</taxon>
        <taxon>Nannomonas</taxon>
    </lineage>
</organism>
<evidence type="ECO:0000256" key="6">
    <source>
        <dbReference type="ARBA" id="ARBA00023136"/>
    </source>
</evidence>
<dbReference type="PROSITE" id="PS51257">
    <property type="entry name" value="PROKAR_LIPOPROTEIN"/>
    <property type="match status" value="1"/>
</dbReference>
<keyword evidence="4 9" id="KW-0732">Signal</keyword>
<dbReference type="SMART" id="SM01190">
    <property type="entry name" value="EMP24_GP25L"/>
    <property type="match status" value="1"/>
</dbReference>
<feature type="transmembrane region" description="Helical" evidence="8">
    <location>
        <begin position="180"/>
        <end position="204"/>
    </location>
</feature>
<dbReference type="InterPro" id="IPR009038">
    <property type="entry name" value="GOLD_dom"/>
</dbReference>
<dbReference type="EMBL" id="HE575322">
    <property type="protein sequence ID" value="CCC93219.1"/>
    <property type="molecule type" value="Genomic_DNA"/>
</dbReference>
<feature type="chain" id="PRO_5003410757" evidence="9">
    <location>
        <begin position="29"/>
        <end position="217"/>
    </location>
</feature>
<evidence type="ECO:0000313" key="11">
    <source>
        <dbReference type="EMBL" id="CCC93219.1"/>
    </source>
</evidence>
<dbReference type="PROSITE" id="PS50866">
    <property type="entry name" value="GOLD"/>
    <property type="match status" value="1"/>
</dbReference>
<evidence type="ECO:0000256" key="3">
    <source>
        <dbReference type="ARBA" id="ARBA00022692"/>
    </source>
</evidence>
<keyword evidence="6 8" id="KW-0472">Membrane</keyword>
<sequence length="217" mass="24423">MVTFPKVMLVSLLGVLLACLECTVQVEGFVFELPVGRRRCFHEEVPGNTELHISYAASPGYAQFIDAYVLGPTGRMHMVNVGQNQGSASEFISKGGEFSLCLTSRMVYGVSRDKGTTHSVSVDIRIGNAKNDYKNLVGKEKLRPMEVELRVLEDEARLLHTRSTHYVEKEAEMRNAVESLAFKVVVLGAVIIVIFVIFSVWELIHLKKYFRKKRLID</sequence>